<evidence type="ECO:0008006" key="4">
    <source>
        <dbReference type="Google" id="ProtNLM"/>
    </source>
</evidence>
<keyword evidence="3" id="KW-1185">Reference proteome</keyword>
<comment type="caution">
    <text evidence="2">The sequence shown here is derived from an EMBL/GenBank/DDBJ whole genome shotgun (WGS) entry which is preliminary data.</text>
</comment>
<proteinExistence type="predicted"/>
<evidence type="ECO:0000313" key="3">
    <source>
        <dbReference type="Proteomes" id="UP000322362"/>
    </source>
</evidence>
<sequence length="415" mass="47483">MLKRLEELYSIKEVIGISCTLDSEGPLFNICHLKRQGDSIDIVEQKSCADKAELFRYLEGKRSLPLSLHLQGRGVLVKQLKGVETVTLEHILSVFPNYSEETYVNSYIAGVEVGWLALMKKELLEEMLQSFWSKELDVVRVFIGPAVAANILDQLNGYSGNYLFDGHVIQRDNETGQWQSYRYEMGLKATYAIKVQGTDITERSVMAYAAAFAVLMHRLVPNLQIDMTTVTDRFDELLQKQRFKTNGIAILIVLFVLLMVNTMLYMYYQDKYEAMNYQTKENFSNANELEKLSAAVANNDVLLLQLGWNGGLQKSWIINQLAKSIEGRKGIDWQKVEINPYTTRRLGGTVREADNRYKISIAGICLTLGELERWVRTLGHRPWVEQVEISRFVDQNKPNATGKDFVVTIHYTYAF</sequence>
<keyword evidence="1" id="KW-0812">Transmembrane</keyword>
<accession>A0A5D4H7T0</accession>
<keyword evidence="1" id="KW-1133">Transmembrane helix</keyword>
<feature type="transmembrane region" description="Helical" evidence="1">
    <location>
        <begin position="248"/>
        <end position="268"/>
    </location>
</feature>
<dbReference type="EMBL" id="VTAV01000005">
    <property type="protein sequence ID" value="TYR36352.1"/>
    <property type="molecule type" value="Genomic_DNA"/>
</dbReference>
<evidence type="ECO:0000313" key="2">
    <source>
        <dbReference type="EMBL" id="TYR36352.1"/>
    </source>
</evidence>
<dbReference type="AlphaFoldDB" id="A0A5D4H7T0"/>
<dbReference type="Proteomes" id="UP000322362">
    <property type="component" value="Unassembled WGS sequence"/>
</dbReference>
<reference evidence="2 3" key="1">
    <citation type="submission" date="2019-08" db="EMBL/GenBank/DDBJ databases">
        <title>Phlebobacter frassis gen. nov. sp. nov., a new member of family Sphingobacteriaceae isolated from sand fly rearing media.</title>
        <authorList>
            <person name="Kakumanu M.L."/>
            <person name="Marayati B.F."/>
            <person name="Wada-Katsumata A."/>
            <person name="Wasserberg G."/>
            <person name="Schal C."/>
            <person name="Apperson C.S."/>
            <person name="Ponnusamy L."/>
        </authorList>
    </citation>
    <scope>NUCLEOTIDE SEQUENCE [LARGE SCALE GENOMIC DNA]</scope>
    <source>
        <strain evidence="2 3">SSI9</strain>
    </source>
</reference>
<dbReference type="RefSeq" id="WP_148919203.1">
    <property type="nucleotide sequence ID" value="NZ_VTAV01000005.1"/>
</dbReference>
<evidence type="ECO:0000256" key="1">
    <source>
        <dbReference type="SAM" id="Phobius"/>
    </source>
</evidence>
<gene>
    <name evidence="2" type="ORF">FXV77_10620</name>
</gene>
<name>A0A5D4H7T0_9SPHI</name>
<protein>
    <recommendedName>
        <fullName evidence="4">Fimbrial assembly protein PilN</fullName>
    </recommendedName>
</protein>
<keyword evidence="1" id="KW-0472">Membrane</keyword>
<organism evidence="2 3">
    <name type="scientific">Sphingobacterium phlebotomi</name>
    <dbReference type="NCBI Taxonomy" id="2605433"/>
    <lineage>
        <taxon>Bacteria</taxon>
        <taxon>Pseudomonadati</taxon>
        <taxon>Bacteroidota</taxon>
        <taxon>Sphingobacteriia</taxon>
        <taxon>Sphingobacteriales</taxon>
        <taxon>Sphingobacteriaceae</taxon>
        <taxon>Sphingobacterium</taxon>
    </lineage>
</organism>